<evidence type="ECO:0000259" key="5">
    <source>
        <dbReference type="Pfam" id="PF13458"/>
    </source>
</evidence>
<dbReference type="Pfam" id="PF13458">
    <property type="entry name" value="Peripla_BP_6"/>
    <property type="match status" value="1"/>
</dbReference>
<accession>A0ABY5PDX4</accession>
<evidence type="ECO:0000256" key="2">
    <source>
        <dbReference type="ARBA" id="ARBA00022729"/>
    </source>
</evidence>
<dbReference type="InterPro" id="IPR028082">
    <property type="entry name" value="Peripla_BP_I"/>
</dbReference>
<feature type="domain" description="Leucine-binding protein" evidence="5">
    <location>
        <begin position="45"/>
        <end position="378"/>
    </location>
</feature>
<evidence type="ECO:0000256" key="4">
    <source>
        <dbReference type="SAM" id="SignalP"/>
    </source>
</evidence>
<feature type="compositionally biased region" description="Low complexity" evidence="3">
    <location>
        <begin position="410"/>
        <end position="428"/>
    </location>
</feature>
<evidence type="ECO:0000256" key="3">
    <source>
        <dbReference type="SAM" id="MobiDB-lite"/>
    </source>
</evidence>
<dbReference type="EMBL" id="CP088295">
    <property type="protein sequence ID" value="UUY02846.1"/>
    <property type="molecule type" value="Genomic_DNA"/>
</dbReference>
<keyword evidence="2 4" id="KW-0732">Signal</keyword>
<sequence>MSRVVALLLALLALLAAGCGSSDDDDPQPNDGVTGSRTLTVYASVPLQGEMRQESKDAVNAIKLALSDAGGRVGAFTINLAVLDDASAEAGGWDRERTLDNATTAARDRNAIAVLGEWDSDASALSIPILNEAEMLQVSPASTYVGLTRRGGVAKGEPEKYYPSGRRTFARVVPADDLQGRVIVEQLRAREVRTLYLANDRSLYGKGLAAQVRKAAEAARIEVVGDDSLEPSADEYVSLAGNVRRSQADAFMFGGSVRNGAVQVFRDVAAGNPNLPLFGGDALAVDSFVGAVGARAARNTVLTSPAVGASEYPPEGRSFATRFEERFGRAPTPMAIFAYASMDAVLTAITEAGEAGNDRDAVTEQMLALKVEDSVLGGLHDQPRRRYVTAAVRDLADRGRQAEVRRSGERAGVAARARPPGASGPNGRLRSLWRPPTTVHRGHLAERTFVVALTTTNDR</sequence>
<proteinExistence type="inferred from homology"/>
<protein>
    <submittedName>
        <fullName evidence="6">Branched-chain amino acid ABC transporter substrate-binding protein</fullName>
    </submittedName>
</protein>
<dbReference type="PROSITE" id="PS51257">
    <property type="entry name" value="PROKAR_LIPOPROTEIN"/>
    <property type="match status" value="1"/>
</dbReference>
<dbReference type="PANTHER" id="PTHR47151">
    <property type="entry name" value="LEU/ILE/VAL-BINDING ABC TRANSPORTER SUBUNIT"/>
    <property type="match status" value="1"/>
</dbReference>
<feature type="compositionally biased region" description="Basic and acidic residues" evidence="3">
    <location>
        <begin position="399"/>
        <end position="409"/>
    </location>
</feature>
<name>A0ABY5PDX4_9ACTN</name>
<feature type="signal peptide" evidence="4">
    <location>
        <begin position="1"/>
        <end position="22"/>
    </location>
</feature>
<evidence type="ECO:0000256" key="1">
    <source>
        <dbReference type="ARBA" id="ARBA00010062"/>
    </source>
</evidence>
<reference evidence="7" key="1">
    <citation type="submission" date="2021-11" db="EMBL/GenBank/DDBJ databases">
        <title>Cultivation dependent microbiological survey of springs from the worlds oldest radium mine currently devoted to the extraction of radon-saturated water.</title>
        <authorList>
            <person name="Kapinusova G."/>
            <person name="Smrhova T."/>
            <person name="Strejcek M."/>
            <person name="Suman J."/>
            <person name="Jani K."/>
            <person name="Pajer P."/>
            <person name="Uhlik O."/>
        </authorList>
    </citation>
    <scope>NUCLEOTIDE SEQUENCE [LARGE SCALE GENOMIC DNA]</scope>
    <source>
        <strain evidence="7">J379</strain>
    </source>
</reference>
<evidence type="ECO:0000313" key="6">
    <source>
        <dbReference type="EMBL" id="UUY02846.1"/>
    </source>
</evidence>
<organism evidence="6 7">
    <name type="scientific">Svornostia abyssi</name>
    <dbReference type="NCBI Taxonomy" id="2898438"/>
    <lineage>
        <taxon>Bacteria</taxon>
        <taxon>Bacillati</taxon>
        <taxon>Actinomycetota</taxon>
        <taxon>Thermoleophilia</taxon>
        <taxon>Solirubrobacterales</taxon>
        <taxon>Baekduiaceae</taxon>
        <taxon>Svornostia</taxon>
    </lineage>
</organism>
<dbReference type="PANTHER" id="PTHR47151:SF2">
    <property type="entry name" value="AMINO ACID BINDING PROTEIN"/>
    <property type="match status" value="1"/>
</dbReference>
<evidence type="ECO:0000313" key="7">
    <source>
        <dbReference type="Proteomes" id="UP001058860"/>
    </source>
</evidence>
<dbReference type="SUPFAM" id="SSF53822">
    <property type="entry name" value="Periplasmic binding protein-like I"/>
    <property type="match status" value="1"/>
</dbReference>
<dbReference type="CDD" id="cd06342">
    <property type="entry name" value="PBP1_ABC_LIVBP-like"/>
    <property type="match status" value="1"/>
</dbReference>
<dbReference type="Proteomes" id="UP001058860">
    <property type="component" value="Chromosome"/>
</dbReference>
<dbReference type="InterPro" id="IPR028081">
    <property type="entry name" value="Leu-bd"/>
</dbReference>
<keyword evidence="7" id="KW-1185">Reference proteome</keyword>
<dbReference type="Gene3D" id="3.40.50.2300">
    <property type="match status" value="2"/>
</dbReference>
<feature type="chain" id="PRO_5046014962" evidence="4">
    <location>
        <begin position="23"/>
        <end position="459"/>
    </location>
</feature>
<feature type="region of interest" description="Disordered" evidence="3">
    <location>
        <begin position="399"/>
        <end position="434"/>
    </location>
</feature>
<comment type="similarity">
    <text evidence="1">Belongs to the leucine-binding protein family.</text>
</comment>
<gene>
    <name evidence="6" type="ORF">LRS13_19480</name>
</gene>
<dbReference type="RefSeq" id="WP_353863369.1">
    <property type="nucleotide sequence ID" value="NZ_CP088295.1"/>
</dbReference>